<evidence type="ECO:0000313" key="4">
    <source>
        <dbReference type="Proteomes" id="UP001595455"/>
    </source>
</evidence>
<proteinExistence type="predicted"/>
<gene>
    <name evidence="1" type="ORF">ACFODO_16290</name>
    <name evidence="2" type="ORF">C9E89_021050</name>
</gene>
<keyword evidence="4" id="KW-1185">Reference proteome</keyword>
<accession>A0A371YJE8</accession>
<evidence type="ECO:0000313" key="3">
    <source>
        <dbReference type="Proteomes" id="UP000240957"/>
    </source>
</evidence>
<dbReference type="Proteomes" id="UP001595455">
    <property type="component" value="Unassembled WGS sequence"/>
</dbReference>
<dbReference type="EMBL" id="PYIX02000075">
    <property type="protein sequence ID" value="RFC81593.1"/>
    <property type="molecule type" value="Genomic_DNA"/>
</dbReference>
<dbReference type="AlphaFoldDB" id="A0A371YJE8"/>
<dbReference type="Proteomes" id="UP000240957">
    <property type="component" value="Unassembled WGS sequence"/>
</dbReference>
<reference evidence="2 3" key="2">
    <citation type="submission" date="2018-08" db="EMBL/GenBank/DDBJ databases">
        <title>The draft genome of Acinetobacter sichuanensis strain WCHAc060041.</title>
        <authorList>
            <person name="Qin J."/>
            <person name="Feng Y."/>
            <person name="Zong Z."/>
        </authorList>
    </citation>
    <scope>NUCLEOTIDE SEQUENCE [LARGE SCALE GENOMIC DNA]</scope>
    <source>
        <strain evidence="2 3">WCHAc060041</strain>
    </source>
</reference>
<evidence type="ECO:0000313" key="1">
    <source>
        <dbReference type="EMBL" id="MFC2996791.1"/>
    </source>
</evidence>
<reference evidence="1" key="4">
    <citation type="submission" date="2024-09" db="EMBL/GenBank/DDBJ databases">
        <authorList>
            <person name="Sun Q."/>
            <person name="Mori K."/>
        </authorList>
    </citation>
    <scope>NUCLEOTIDE SEQUENCE</scope>
    <source>
        <strain evidence="1">KCTC 62575</strain>
    </source>
</reference>
<name>A0A371YJE8_9GAMM</name>
<organism evidence="2 3">
    <name type="scientific">Acinetobacter sichuanensis</name>
    <dbReference type="NCBI Taxonomy" id="2136183"/>
    <lineage>
        <taxon>Bacteria</taxon>
        <taxon>Pseudomonadati</taxon>
        <taxon>Pseudomonadota</taxon>
        <taxon>Gammaproteobacteria</taxon>
        <taxon>Moraxellales</taxon>
        <taxon>Moraxellaceae</taxon>
        <taxon>Acinetobacter</taxon>
    </lineage>
</organism>
<protein>
    <submittedName>
        <fullName evidence="1">Ribbon-helix-helix domain-containing protein</fullName>
    </submittedName>
</protein>
<evidence type="ECO:0000313" key="2">
    <source>
        <dbReference type="EMBL" id="RFC81593.1"/>
    </source>
</evidence>
<reference evidence="4" key="3">
    <citation type="journal article" date="2019" name="Int. J. Syst. Evol. Microbiol.">
        <title>The Global Catalogue of Microorganisms (GCM) 10K type strain sequencing project: providing services to taxonomists for standard genome sequencing and annotation.</title>
        <authorList>
            <consortium name="The Broad Institute Genomics Platform"/>
            <consortium name="The Broad Institute Genome Sequencing Center for Infectious Disease"/>
            <person name="Wu L."/>
            <person name="Ma J."/>
        </authorList>
    </citation>
    <scope>NUCLEOTIDE SEQUENCE [LARGE SCALE GENOMIC DNA]</scope>
    <source>
        <strain evidence="4">KCTC 62575</strain>
    </source>
</reference>
<dbReference type="OrthoDB" id="9850082at2"/>
<dbReference type="RefSeq" id="WP_107010107.1">
    <property type="nucleotide sequence ID" value="NZ_JBHRSF010000087.1"/>
</dbReference>
<dbReference type="CDD" id="cd22231">
    <property type="entry name" value="RHH_NikR_HicB-like"/>
    <property type="match status" value="1"/>
</dbReference>
<comment type="caution">
    <text evidence="2">The sequence shown here is derived from an EMBL/GenBank/DDBJ whole genome shotgun (WGS) entry which is preliminary data.</text>
</comment>
<reference evidence="1" key="1">
    <citation type="journal article" date="2014" name="Int. J. Syst. Evol. Microbiol.">
        <title>Complete genome of a new Firmicutes species belonging to the dominant human colonic microbiota ('Ruminococcus bicirculans') reveals two chromosomes and a selective capacity to utilize plant glucans.</title>
        <authorList>
            <consortium name="NISC Comparative Sequencing Program"/>
            <person name="Wegmann U."/>
            <person name="Louis P."/>
            <person name="Goesmann A."/>
            <person name="Henrissat B."/>
            <person name="Duncan S.H."/>
            <person name="Flint H.J."/>
        </authorList>
    </citation>
    <scope>NUCLEOTIDE SEQUENCE</scope>
    <source>
        <strain evidence="1">KCTC 62575</strain>
    </source>
</reference>
<dbReference type="EMBL" id="JBHRSF010000087">
    <property type="protein sequence ID" value="MFC2996791.1"/>
    <property type="molecule type" value="Genomic_DNA"/>
</dbReference>
<sequence>MSSVLTQPKLDVSASTRLPPDWLEAIKSSGKSRSDWIREAIKQKLIDENLLDLDESQFSHKSECIPTYTLNTLYTSKNTNVFGALLSFFKKQRVQKKPEFAAQAFSAHQSQGSMK</sequence>